<reference evidence="1" key="1">
    <citation type="submission" date="2023-04" db="EMBL/GenBank/DDBJ databases">
        <title>Draft Genome sequencing of Naganishia species isolated from polar environments using Oxford Nanopore Technology.</title>
        <authorList>
            <person name="Leo P."/>
            <person name="Venkateswaran K."/>
        </authorList>
    </citation>
    <scope>NUCLEOTIDE SEQUENCE</scope>
    <source>
        <strain evidence="1">MNA-CCFEE 5262</strain>
    </source>
</reference>
<accession>A0ACC2V1T8</accession>
<sequence>MSEVESTSAATLNFPAELLVMVSEFLAGDLCFGTIANLNAASWTVHQETLPVLYETMIWDYRKHFQPKLLQEGVGAESGWKYVKYFVVEAVPQKPKSALDHLPYEAQLPRIKMVLHKPKHFEVRDYDWAAWTDIWRRCSLIVFKPVCFHVLDDVVKSSASSRAFFSNEEIRYLTMEKWNHNPGDYVPERIGTLILKGDGALLFQTRRTTSAVSATRYGYLLDLHLLRTTLNISGEERDCVRAMRNVIVWTEDSHGPSLNHQLQCHTSQLPIVMQAVAGIESRSGDMEVSLKDRTTLTEFIYGLAEAVTAYLTARRAVYSDIFQEERRVQQAFRRLTADWLSAPNWEDPGLFDDADPMLCIYPKIEEEDDSVDDDGTSGATGNAGDDHADFAGEESASQVSSDDIDPDDSQEDDSETDDNGYAGYMVTLYNANVQPTASSRGQTNVFAELERQLPGGDGEEVLFRQLYRESS</sequence>
<evidence type="ECO:0000313" key="1">
    <source>
        <dbReference type="EMBL" id="KAJ9092969.1"/>
    </source>
</evidence>
<comment type="caution">
    <text evidence="1">The sequence shown here is derived from an EMBL/GenBank/DDBJ whole genome shotgun (WGS) entry which is preliminary data.</text>
</comment>
<proteinExistence type="predicted"/>
<dbReference type="EMBL" id="JASBWS010000163">
    <property type="protein sequence ID" value="KAJ9092969.1"/>
    <property type="molecule type" value="Genomic_DNA"/>
</dbReference>
<evidence type="ECO:0000313" key="2">
    <source>
        <dbReference type="Proteomes" id="UP001230649"/>
    </source>
</evidence>
<protein>
    <submittedName>
        <fullName evidence="1">Uncharacterized protein</fullName>
    </submittedName>
</protein>
<name>A0ACC2V1T8_9TREE</name>
<gene>
    <name evidence="1" type="ORF">QFC20_007237</name>
</gene>
<keyword evidence="2" id="KW-1185">Reference proteome</keyword>
<organism evidence="1 2">
    <name type="scientific">Naganishia adeliensis</name>
    <dbReference type="NCBI Taxonomy" id="92952"/>
    <lineage>
        <taxon>Eukaryota</taxon>
        <taxon>Fungi</taxon>
        <taxon>Dikarya</taxon>
        <taxon>Basidiomycota</taxon>
        <taxon>Agaricomycotina</taxon>
        <taxon>Tremellomycetes</taxon>
        <taxon>Filobasidiales</taxon>
        <taxon>Filobasidiaceae</taxon>
        <taxon>Naganishia</taxon>
    </lineage>
</organism>
<dbReference type="Proteomes" id="UP001230649">
    <property type="component" value="Unassembled WGS sequence"/>
</dbReference>